<dbReference type="PaxDb" id="3055-EDP07353"/>
<protein>
    <submittedName>
        <fullName evidence="2">Uncharacterized protein</fullName>
    </submittedName>
</protein>
<evidence type="ECO:0000313" key="2">
    <source>
        <dbReference type="EMBL" id="PNW87248.1"/>
    </source>
</evidence>
<reference evidence="2 3" key="1">
    <citation type="journal article" date="2007" name="Science">
        <title>The Chlamydomonas genome reveals the evolution of key animal and plant functions.</title>
        <authorList>
            <person name="Merchant S.S."/>
            <person name="Prochnik S.E."/>
            <person name="Vallon O."/>
            <person name="Harris E.H."/>
            <person name="Karpowicz S.J."/>
            <person name="Witman G.B."/>
            <person name="Terry A."/>
            <person name="Salamov A."/>
            <person name="Fritz-Laylin L.K."/>
            <person name="Marechal-Drouard L."/>
            <person name="Marshall W.F."/>
            <person name="Qu L.H."/>
            <person name="Nelson D.R."/>
            <person name="Sanderfoot A.A."/>
            <person name="Spalding M.H."/>
            <person name="Kapitonov V.V."/>
            <person name="Ren Q."/>
            <person name="Ferris P."/>
            <person name="Lindquist E."/>
            <person name="Shapiro H."/>
            <person name="Lucas S.M."/>
            <person name="Grimwood J."/>
            <person name="Schmutz J."/>
            <person name="Cardol P."/>
            <person name="Cerutti H."/>
            <person name="Chanfreau G."/>
            <person name="Chen C.L."/>
            <person name="Cognat V."/>
            <person name="Croft M.T."/>
            <person name="Dent R."/>
            <person name="Dutcher S."/>
            <person name="Fernandez E."/>
            <person name="Fukuzawa H."/>
            <person name="Gonzalez-Ballester D."/>
            <person name="Gonzalez-Halphen D."/>
            <person name="Hallmann A."/>
            <person name="Hanikenne M."/>
            <person name="Hippler M."/>
            <person name="Inwood W."/>
            <person name="Jabbari K."/>
            <person name="Kalanon M."/>
            <person name="Kuras R."/>
            <person name="Lefebvre P.A."/>
            <person name="Lemaire S.D."/>
            <person name="Lobanov A.V."/>
            <person name="Lohr M."/>
            <person name="Manuell A."/>
            <person name="Meier I."/>
            <person name="Mets L."/>
            <person name="Mittag M."/>
            <person name="Mittelmeier T."/>
            <person name="Moroney J.V."/>
            <person name="Moseley J."/>
            <person name="Napoli C."/>
            <person name="Nedelcu A.M."/>
            <person name="Niyogi K."/>
            <person name="Novoselov S.V."/>
            <person name="Paulsen I.T."/>
            <person name="Pazour G."/>
            <person name="Purton S."/>
            <person name="Ral J.P."/>
            <person name="Riano-Pachon D.M."/>
            <person name="Riekhof W."/>
            <person name="Rymarquis L."/>
            <person name="Schroda M."/>
            <person name="Stern D."/>
            <person name="Umen J."/>
            <person name="Willows R."/>
            <person name="Wilson N."/>
            <person name="Zimmer S.L."/>
            <person name="Allmer J."/>
            <person name="Balk J."/>
            <person name="Bisova K."/>
            <person name="Chen C.J."/>
            <person name="Elias M."/>
            <person name="Gendler K."/>
            <person name="Hauser C."/>
            <person name="Lamb M.R."/>
            <person name="Ledford H."/>
            <person name="Long J.C."/>
            <person name="Minagawa J."/>
            <person name="Page M.D."/>
            <person name="Pan J."/>
            <person name="Pootakham W."/>
            <person name="Roje S."/>
            <person name="Rose A."/>
            <person name="Stahlberg E."/>
            <person name="Terauchi A.M."/>
            <person name="Yang P."/>
            <person name="Ball S."/>
            <person name="Bowler C."/>
            <person name="Dieckmann C.L."/>
            <person name="Gladyshev V.N."/>
            <person name="Green P."/>
            <person name="Jorgensen R."/>
            <person name="Mayfield S."/>
            <person name="Mueller-Roeber B."/>
            <person name="Rajamani S."/>
            <person name="Sayre R.T."/>
            <person name="Brokstein P."/>
            <person name="Dubchak I."/>
            <person name="Goodstein D."/>
            <person name="Hornick L."/>
            <person name="Huang Y.W."/>
            <person name="Jhaveri J."/>
            <person name="Luo Y."/>
            <person name="Martinez D."/>
            <person name="Ngau W.C."/>
            <person name="Otillar B."/>
            <person name="Poliakov A."/>
            <person name="Porter A."/>
            <person name="Szajkowski L."/>
            <person name="Werner G."/>
            <person name="Zhou K."/>
            <person name="Grigoriev I.V."/>
            <person name="Rokhsar D.S."/>
            <person name="Grossman A.R."/>
        </authorList>
    </citation>
    <scope>NUCLEOTIDE SEQUENCE [LARGE SCALE GENOMIC DNA]</scope>
    <source>
        <strain evidence="3">CC-503</strain>
    </source>
</reference>
<sequence>MPQSLLSRSGGVGFANAARSAVVNGPVCVSCNVGRGGPASTAPPTATVRVGTQQRHACRGVAAATNNEMSTAGTNKGSFAASISSAVDAAAPAPYKWSWTEDTEPAPPLDLDAAAVAAAASLQDLTKVLEDAAAAAPPRAALTPAARQQLGAAVQRLLPAPSASCPLDVAAGLLEAYGRVAALPRAMTGLANSLSGPEAGSTTSSSTSSSNSNSSGLVTAVLAAAAPSLAGASARGVADLLWAVSELEEDLPWDHGAAAAAAAVPEALQRAVSARLADQDFLAPDLCRVVCALGSLASSSSSSNAPSTSGTGSGGAAAAAAAVAGQRGFVVSRELVTALNEEVRYQLTEFAPDFSAGDLGRLIAGMAGLRLGAAVAGDEEYRRILMKAVYGKTRSIADKSAVDFALSRLMSDDPEARSMHYDSRWTHEELHWLPRRERDKRRILSEGWYRTQWGGWAPGGNR</sequence>
<feature type="region of interest" description="Disordered" evidence="1">
    <location>
        <begin position="192"/>
        <end position="211"/>
    </location>
</feature>
<feature type="compositionally biased region" description="Low complexity" evidence="1">
    <location>
        <begin position="201"/>
        <end position="211"/>
    </location>
</feature>
<dbReference type="EMBL" id="CM008963">
    <property type="protein sequence ID" value="PNW87248.1"/>
    <property type="molecule type" value="Genomic_DNA"/>
</dbReference>
<evidence type="ECO:0000313" key="3">
    <source>
        <dbReference type="Proteomes" id="UP000006906"/>
    </source>
</evidence>
<proteinExistence type="predicted"/>
<evidence type="ECO:0000256" key="1">
    <source>
        <dbReference type="SAM" id="MobiDB-lite"/>
    </source>
</evidence>
<keyword evidence="3" id="KW-1185">Reference proteome</keyword>
<dbReference type="KEGG" id="cre:CHLRE_02g115000v5"/>
<organism evidence="2 3">
    <name type="scientific">Chlamydomonas reinhardtii</name>
    <name type="common">Chlamydomonas smithii</name>
    <dbReference type="NCBI Taxonomy" id="3055"/>
    <lineage>
        <taxon>Eukaryota</taxon>
        <taxon>Viridiplantae</taxon>
        <taxon>Chlorophyta</taxon>
        <taxon>core chlorophytes</taxon>
        <taxon>Chlorophyceae</taxon>
        <taxon>CS clade</taxon>
        <taxon>Chlamydomonadales</taxon>
        <taxon>Chlamydomonadaceae</taxon>
        <taxon>Chlamydomonas</taxon>
    </lineage>
</organism>
<dbReference type="InParanoid" id="A0A2K3E385"/>
<dbReference type="AlphaFoldDB" id="A0A2K3E385"/>
<dbReference type="OrthoDB" id="543952at2759"/>
<name>A0A2K3E385_CHLRE</name>
<gene>
    <name evidence="2" type="ORF">CHLRE_02g115000v5</name>
</gene>
<dbReference type="Gramene" id="PNW87248">
    <property type="protein sequence ID" value="PNW87248"/>
    <property type="gene ID" value="CHLRE_02g115000v5"/>
</dbReference>
<accession>A0A2K3E385</accession>
<dbReference type="ExpressionAtlas" id="A0A2K3E385">
    <property type="expression patterns" value="baseline and differential"/>
</dbReference>
<dbReference type="RefSeq" id="XP_042927584.1">
    <property type="nucleotide sequence ID" value="XM_043059950.1"/>
</dbReference>
<dbReference type="Proteomes" id="UP000006906">
    <property type="component" value="Chromosome 2"/>
</dbReference>
<dbReference type="GeneID" id="5725209"/>